<name>A0A7J8W4G4_9ROSI</name>
<evidence type="ECO:0000313" key="2">
    <source>
        <dbReference type="Proteomes" id="UP000593573"/>
    </source>
</evidence>
<protein>
    <submittedName>
        <fullName evidence="1">Uncharacterized protein</fullName>
    </submittedName>
</protein>
<reference evidence="1 2" key="1">
    <citation type="journal article" date="2019" name="Genome Biol. Evol.">
        <title>Insights into the evolution of the New World diploid cottons (Gossypium, subgenus Houzingenia) based on genome sequencing.</title>
        <authorList>
            <person name="Grover C.E."/>
            <person name="Arick M.A. 2nd"/>
            <person name="Thrash A."/>
            <person name="Conover J.L."/>
            <person name="Sanders W.S."/>
            <person name="Peterson D.G."/>
            <person name="Frelichowski J.E."/>
            <person name="Scheffler J.A."/>
            <person name="Scheffler B.E."/>
            <person name="Wendel J.F."/>
        </authorList>
    </citation>
    <scope>NUCLEOTIDE SEQUENCE [LARGE SCALE GENOMIC DNA]</scope>
    <source>
        <strain evidence="1">57</strain>
        <tissue evidence="1">Leaf</tissue>
    </source>
</reference>
<dbReference type="PANTHER" id="PTHR46565:SF20">
    <property type="entry name" value="COLD SHOCK DOMAIN-CONTAINING PROTEIN 4"/>
    <property type="match status" value="1"/>
</dbReference>
<dbReference type="PANTHER" id="PTHR46565">
    <property type="entry name" value="COLD SHOCK DOMAIN PROTEIN 2"/>
    <property type="match status" value="1"/>
</dbReference>
<dbReference type="Proteomes" id="UP000593573">
    <property type="component" value="Unassembled WGS sequence"/>
</dbReference>
<dbReference type="OrthoDB" id="10547710at2759"/>
<dbReference type="EMBL" id="JABFAB010234481">
    <property type="protein sequence ID" value="MBA0669916.1"/>
    <property type="molecule type" value="Genomic_DNA"/>
</dbReference>
<proteinExistence type="predicted"/>
<gene>
    <name evidence="1" type="ORF">Goklo_029748</name>
</gene>
<feature type="non-terminal residue" evidence="1">
    <location>
        <position position="1"/>
    </location>
</feature>
<comment type="caution">
    <text evidence="1">The sequence shown here is derived from an EMBL/GenBank/DDBJ whole genome shotgun (WGS) entry which is preliminary data.</text>
</comment>
<organism evidence="1 2">
    <name type="scientific">Gossypium klotzschianum</name>
    <dbReference type="NCBI Taxonomy" id="34286"/>
    <lineage>
        <taxon>Eukaryota</taxon>
        <taxon>Viridiplantae</taxon>
        <taxon>Streptophyta</taxon>
        <taxon>Embryophyta</taxon>
        <taxon>Tracheophyta</taxon>
        <taxon>Spermatophyta</taxon>
        <taxon>Magnoliopsida</taxon>
        <taxon>eudicotyledons</taxon>
        <taxon>Gunneridae</taxon>
        <taxon>Pentapetalae</taxon>
        <taxon>rosids</taxon>
        <taxon>malvids</taxon>
        <taxon>Malvales</taxon>
        <taxon>Malvaceae</taxon>
        <taxon>Malvoideae</taxon>
        <taxon>Gossypium</taxon>
    </lineage>
</organism>
<keyword evidence="2" id="KW-1185">Reference proteome</keyword>
<evidence type="ECO:0000313" key="1">
    <source>
        <dbReference type="EMBL" id="MBA0669916.1"/>
    </source>
</evidence>
<sequence>VRRSGEIQRVRLGLWREFPPKTLGFLESTWATTDFGPILFLADGVEVKYVVESSEGRPKVVEVTGPDSNIVCASSRFECSDNGGGGYGSGSSGFGGGGMRGSYGRGGIGGRRYKCGEMSHLA</sequence>
<accession>A0A7J8W4G4</accession>
<dbReference type="AlphaFoldDB" id="A0A7J8W4G4"/>